<evidence type="ECO:0000313" key="2">
    <source>
        <dbReference type="EMBL" id="MEQ2290758.1"/>
    </source>
</evidence>
<feature type="compositionally biased region" description="Low complexity" evidence="1">
    <location>
        <begin position="16"/>
        <end position="26"/>
    </location>
</feature>
<name>A0ABV0YAE5_9TELE</name>
<proteinExistence type="predicted"/>
<feature type="compositionally biased region" description="Basic and acidic residues" evidence="1">
    <location>
        <begin position="138"/>
        <end position="147"/>
    </location>
</feature>
<organism evidence="2 3">
    <name type="scientific">Ameca splendens</name>
    <dbReference type="NCBI Taxonomy" id="208324"/>
    <lineage>
        <taxon>Eukaryota</taxon>
        <taxon>Metazoa</taxon>
        <taxon>Chordata</taxon>
        <taxon>Craniata</taxon>
        <taxon>Vertebrata</taxon>
        <taxon>Euteleostomi</taxon>
        <taxon>Actinopterygii</taxon>
        <taxon>Neopterygii</taxon>
        <taxon>Teleostei</taxon>
        <taxon>Neoteleostei</taxon>
        <taxon>Acanthomorphata</taxon>
        <taxon>Ovalentaria</taxon>
        <taxon>Atherinomorphae</taxon>
        <taxon>Cyprinodontiformes</taxon>
        <taxon>Goodeidae</taxon>
        <taxon>Ameca</taxon>
    </lineage>
</organism>
<dbReference type="PRINTS" id="PR01217">
    <property type="entry name" value="PRICHEXTENSN"/>
</dbReference>
<feature type="compositionally biased region" description="Polar residues" evidence="1">
    <location>
        <begin position="110"/>
        <end position="130"/>
    </location>
</feature>
<accession>A0ABV0YAE5</accession>
<gene>
    <name evidence="2" type="ORF">AMECASPLE_006322</name>
</gene>
<reference evidence="2 3" key="1">
    <citation type="submission" date="2021-06" db="EMBL/GenBank/DDBJ databases">
        <authorList>
            <person name="Palmer J.M."/>
        </authorList>
    </citation>
    <scope>NUCLEOTIDE SEQUENCE [LARGE SCALE GENOMIC DNA]</scope>
    <source>
        <strain evidence="2 3">AS_MEX2019</strain>
        <tissue evidence="2">Muscle</tissue>
    </source>
</reference>
<feature type="region of interest" description="Disordered" evidence="1">
    <location>
        <begin position="1"/>
        <end position="221"/>
    </location>
</feature>
<protein>
    <submittedName>
        <fullName evidence="2">Uncharacterized protein</fullName>
    </submittedName>
</protein>
<comment type="caution">
    <text evidence="2">The sequence shown here is derived from an EMBL/GenBank/DDBJ whole genome shotgun (WGS) entry which is preliminary data.</text>
</comment>
<keyword evidence="3" id="KW-1185">Reference proteome</keyword>
<feature type="compositionally biased region" description="Low complexity" evidence="1">
    <location>
        <begin position="60"/>
        <end position="73"/>
    </location>
</feature>
<evidence type="ECO:0000313" key="3">
    <source>
        <dbReference type="Proteomes" id="UP001469553"/>
    </source>
</evidence>
<sequence length="241" mass="27226">MGFNLNLGTEYRDTVKTTNPKNTPPTRNLPADKHPSTRPRGPLQTPSPETSAPRHPHMMARAAPHRTTTTACHTAEDRTQQRAPKTKAMRRCAPTSLPKIKPPHEKKTHCIQTQEHTPDTHTPASFSTSRKPAPKPTKGREPTEPKPKLRPARLPKPCRPLPQTESELRTVRNRNQNPNRNRPDPNDAYPKPKANHPPPTQKKTYSHPNIQATPRTHKTLDTQVDFTSLPLTLCRKHSLKE</sequence>
<dbReference type="EMBL" id="JAHRIP010028518">
    <property type="protein sequence ID" value="MEQ2290758.1"/>
    <property type="molecule type" value="Genomic_DNA"/>
</dbReference>
<dbReference type="Proteomes" id="UP001469553">
    <property type="component" value="Unassembled WGS sequence"/>
</dbReference>
<evidence type="ECO:0000256" key="1">
    <source>
        <dbReference type="SAM" id="MobiDB-lite"/>
    </source>
</evidence>
<feature type="compositionally biased region" description="Polar residues" evidence="1">
    <location>
        <begin position="201"/>
        <end position="214"/>
    </location>
</feature>